<organism evidence="1 3">
    <name type="scientific">Mycena pura</name>
    <dbReference type="NCBI Taxonomy" id="153505"/>
    <lineage>
        <taxon>Eukaryota</taxon>
        <taxon>Fungi</taxon>
        <taxon>Dikarya</taxon>
        <taxon>Basidiomycota</taxon>
        <taxon>Agaricomycotina</taxon>
        <taxon>Agaricomycetes</taxon>
        <taxon>Agaricomycetidae</taxon>
        <taxon>Agaricales</taxon>
        <taxon>Marasmiineae</taxon>
        <taxon>Mycenaceae</taxon>
        <taxon>Mycena</taxon>
    </lineage>
</organism>
<dbReference type="EMBL" id="JARJCW010000003">
    <property type="protein sequence ID" value="KAJ7227024.1"/>
    <property type="molecule type" value="Genomic_DNA"/>
</dbReference>
<reference evidence="1" key="1">
    <citation type="submission" date="2023-03" db="EMBL/GenBank/DDBJ databases">
        <title>Massive genome expansion in bonnet fungi (Mycena s.s.) driven by repeated elements and novel gene families across ecological guilds.</title>
        <authorList>
            <consortium name="Lawrence Berkeley National Laboratory"/>
            <person name="Harder C.B."/>
            <person name="Miyauchi S."/>
            <person name="Viragh M."/>
            <person name="Kuo A."/>
            <person name="Thoen E."/>
            <person name="Andreopoulos B."/>
            <person name="Lu D."/>
            <person name="Skrede I."/>
            <person name="Drula E."/>
            <person name="Henrissat B."/>
            <person name="Morin E."/>
            <person name="Kohler A."/>
            <person name="Barry K."/>
            <person name="LaButti K."/>
            <person name="Morin E."/>
            <person name="Salamov A."/>
            <person name="Lipzen A."/>
            <person name="Mereny Z."/>
            <person name="Hegedus B."/>
            <person name="Baldrian P."/>
            <person name="Stursova M."/>
            <person name="Weitz H."/>
            <person name="Taylor A."/>
            <person name="Grigoriev I.V."/>
            <person name="Nagy L.G."/>
            <person name="Martin F."/>
            <person name="Kauserud H."/>
        </authorList>
    </citation>
    <scope>NUCLEOTIDE SEQUENCE</scope>
    <source>
        <strain evidence="1">9144</strain>
    </source>
</reference>
<keyword evidence="3" id="KW-1185">Reference proteome</keyword>
<dbReference type="Proteomes" id="UP001219525">
    <property type="component" value="Unassembled WGS sequence"/>
</dbReference>
<name>A0AAD6UU82_9AGAR</name>
<sequence>MRQNKLDPALVSRILGDEIVLSHKVNAIGLAVIRKCIEIWGVEELAVQLRRLHGLSMCMGTRGTDAKYGQIVASYGVKNVKTEIPGREQQRHLRRYHDALLTYFKRTGDSFTVQNPGALGRVQTEEQTFHDWILRYHEGRARPLWALEPLPTLARICAAPVQLAPVLLAPPTRARARAPHPIISSSHARNHVDVIDISDDEAPSQPDPAHFLKRKRSIEYRPLTPPPSSPIRTAGVVIDLTSPVAIAAPRKIVRKRNIVKIDTNVIELE</sequence>
<gene>
    <name evidence="2" type="ORF">GGX14DRAFT_385797</name>
    <name evidence="1" type="ORF">GGX14DRAFT_404356</name>
</gene>
<evidence type="ECO:0000313" key="3">
    <source>
        <dbReference type="Proteomes" id="UP001219525"/>
    </source>
</evidence>
<proteinExistence type="predicted"/>
<evidence type="ECO:0000313" key="1">
    <source>
        <dbReference type="EMBL" id="KAJ7194998.1"/>
    </source>
</evidence>
<evidence type="ECO:0000313" key="2">
    <source>
        <dbReference type="EMBL" id="KAJ7227024.1"/>
    </source>
</evidence>
<accession>A0AAD6UU82</accession>
<dbReference type="EMBL" id="JARJCW010000094">
    <property type="protein sequence ID" value="KAJ7194998.1"/>
    <property type="molecule type" value="Genomic_DNA"/>
</dbReference>
<dbReference type="AlphaFoldDB" id="A0AAD6UU82"/>
<comment type="caution">
    <text evidence="1">The sequence shown here is derived from an EMBL/GenBank/DDBJ whole genome shotgun (WGS) entry which is preliminary data.</text>
</comment>
<protein>
    <submittedName>
        <fullName evidence="1">Uncharacterized protein</fullName>
    </submittedName>
</protein>